<proteinExistence type="predicted"/>
<sequence length="109" mass="12734">MKGFRFGALSVFIACFIAIAIFGNQLDNAWHYFRYGYDRIAFEGRHYIYRTSYKGDIHTLRPTGKEYYGAPIYETADEYRELLKLHVVPVVIVVREGSKYYQYELSGAP</sequence>
<dbReference type="Proteomes" id="UP001232973">
    <property type="component" value="Unassembled WGS sequence"/>
</dbReference>
<reference evidence="2 3" key="1">
    <citation type="submission" date="2023-07" db="EMBL/GenBank/DDBJ databases">
        <title>Genomic Encyclopedia of Type Strains, Phase IV (KMG-IV): sequencing the most valuable type-strain genomes for metagenomic binning, comparative biology and taxonomic classification.</title>
        <authorList>
            <person name="Goeker M."/>
        </authorList>
    </citation>
    <scope>NUCLEOTIDE SEQUENCE [LARGE SCALE GENOMIC DNA]</scope>
    <source>
        <strain evidence="2 3">DSM 4006</strain>
    </source>
</reference>
<feature type="transmembrane region" description="Helical" evidence="1">
    <location>
        <begin position="6"/>
        <end position="24"/>
    </location>
</feature>
<accession>A0ABT9XJ52</accession>
<dbReference type="EMBL" id="JAUSTP010000017">
    <property type="protein sequence ID" value="MDQ0190332.1"/>
    <property type="molecule type" value="Genomic_DNA"/>
</dbReference>
<keyword evidence="1" id="KW-0472">Membrane</keyword>
<evidence type="ECO:0000256" key="1">
    <source>
        <dbReference type="SAM" id="Phobius"/>
    </source>
</evidence>
<evidence type="ECO:0000313" key="3">
    <source>
        <dbReference type="Proteomes" id="UP001232973"/>
    </source>
</evidence>
<keyword evidence="1" id="KW-1133">Transmembrane helix</keyword>
<name>A0ABT9XJ52_9BACL</name>
<organism evidence="2 3">
    <name type="scientific">Alicyclobacillus cycloheptanicus</name>
    <dbReference type="NCBI Taxonomy" id="1457"/>
    <lineage>
        <taxon>Bacteria</taxon>
        <taxon>Bacillati</taxon>
        <taxon>Bacillota</taxon>
        <taxon>Bacilli</taxon>
        <taxon>Bacillales</taxon>
        <taxon>Alicyclobacillaceae</taxon>
        <taxon>Alicyclobacillus</taxon>
    </lineage>
</organism>
<gene>
    <name evidence="2" type="ORF">J2S03_002196</name>
</gene>
<evidence type="ECO:0000313" key="2">
    <source>
        <dbReference type="EMBL" id="MDQ0190332.1"/>
    </source>
</evidence>
<comment type="caution">
    <text evidence="2">The sequence shown here is derived from an EMBL/GenBank/DDBJ whole genome shotgun (WGS) entry which is preliminary data.</text>
</comment>
<protein>
    <submittedName>
        <fullName evidence="2">Uncharacterized protein</fullName>
    </submittedName>
</protein>
<dbReference type="RefSeq" id="WP_274454665.1">
    <property type="nucleotide sequence ID" value="NZ_CP067097.1"/>
</dbReference>
<keyword evidence="3" id="KW-1185">Reference proteome</keyword>
<keyword evidence="1" id="KW-0812">Transmembrane</keyword>